<proteinExistence type="predicted"/>
<protein>
    <submittedName>
        <fullName evidence="2">Uncharacterized protein</fullName>
    </submittedName>
</protein>
<reference evidence="2 3" key="1">
    <citation type="submission" date="2019-09" db="EMBL/GenBank/DDBJ databases">
        <authorList>
            <person name="Depoorter E."/>
        </authorList>
    </citation>
    <scope>NUCLEOTIDE SEQUENCE [LARGE SCALE GENOMIC DNA]</scope>
    <source>
        <strain evidence="2">R-39750</strain>
    </source>
</reference>
<accession>A0A6P2Y477</accession>
<organism evidence="2 3">
    <name type="scientific">Burkholderia lata (strain ATCC 17760 / DSM 23089 / LMG 22485 / NCIMB 9086 / R18194 / 383)</name>
    <dbReference type="NCBI Taxonomy" id="482957"/>
    <lineage>
        <taxon>Bacteria</taxon>
        <taxon>Pseudomonadati</taxon>
        <taxon>Pseudomonadota</taxon>
        <taxon>Betaproteobacteria</taxon>
        <taxon>Burkholderiales</taxon>
        <taxon>Burkholderiaceae</taxon>
        <taxon>Burkholderia</taxon>
        <taxon>Burkholderia cepacia complex</taxon>
    </lineage>
</organism>
<evidence type="ECO:0000256" key="1">
    <source>
        <dbReference type="SAM" id="MobiDB-lite"/>
    </source>
</evidence>
<feature type="region of interest" description="Disordered" evidence="1">
    <location>
        <begin position="170"/>
        <end position="217"/>
    </location>
</feature>
<dbReference type="AlphaFoldDB" id="A0A6P2Y477"/>
<evidence type="ECO:0000313" key="3">
    <source>
        <dbReference type="Proteomes" id="UP000494110"/>
    </source>
</evidence>
<sequence>MENSPLDPVETRYEAAKRARGHMPPPPDACAGTIFIRRTGRDGTQAGRSVGKTQDGTSDSGDAPGTDATADGFVGGVSGSRRHRAVLSCGGTLRTPRCGRDAFARTVRSNGGVPVARDIAARRAFYPGRGGSPWNRAKQAVAKAGMGTARFVRYDDGAAVRLAGIVHGRPSHRRGRAPVMQPETGAGTFARSRFGGLSLRTPASSRSDRRPGARRRR</sequence>
<feature type="compositionally biased region" description="Polar residues" evidence="1">
    <location>
        <begin position="51"/>
        <end position="60"/>
    </location>
</feature>
<evidence type="ECO:0000313" key="2">
    <source>
        <dbReference type="EMBL" id="VWD16547.1"/>
    </source>
</evidence>
<name>A0A6P2Y477_BURL3</name>
<dbReference type="EMBL" id="CABVQN010000016">
    <property type="protein sequence ID" value="VWD16547.1"/>
    <property type="molecule type" value="Genomic_DNA"/>
</dbReference>
<feature type="region of interest" description="Disordered" evidence="1">
    <location>
        <begin position="1"/>
        <end position="77"/>
    </location>
</feature>
<gene>
    <name evidence="2" type="ORF">BLA39750_03600</name>
</gene>
<dbReference type="Proteomes" id="UP000494110">
    <property type="component" value="Unassembled WGS sequence"/>
</dbReference>